<sequence>MKLATYHSKQKLFTKFAAIFIALSLLKVDQINSYVLPQYRCSARGASSIVISDNQYTSGEFEFKIKPAMINGIVTAFGLADDGSNPQSQFIQLLFDNSTYGNRVFNLQVYDQANSFFLDYPIDIANLTGIDDSSVLDGSLYNFKIVKKDKLEVYMGVTTYELVFNSNEYSEQVDSQIDNALANFPESFNVHIGSWLDQTALRGEFQSFDPEDVYFSQFSNYKYTDNAGIVKEQNDFQESTLKQFSSVSTMYPPAWATFREISSNIHQSQIKYVPKADSEDLIGQLNLVVQSNLLSFNKNDWTFETSQKSNVDVRFPFINANDVTLQLDMKNIKSDQNAMLKVKLETIATSSDYQIEICANFSIDSSQNLSSWPVNAYIIQNDYPYTKVSSQQTFNILQNDGCYTMTLIVSAYQNSAVLQDLNDYATLVLDFTSILDPAQAPSITTIDFTKGASINIFNFYAVSNCLTNEIKARSQIIIDADPETQKNNTVIVNEYVVDDQVTDLDFKEKYQVAVALFTIFFILFLAVTAFFIFKVYKNRKQLATESKDLKVKEASLILQRKRLEEADALIVHNEKEIKQLATKKHMAINQKAQAIHRTPEEDDLQAIYNMDGFLQNHQRKQDKWNKDYQVQEEHENNEDSDDGIEDGNNTEIEKATSMSELRHQRTDISEQKNQFNSLQRQQQQQQPSQLPKEQKHLYNSSQKNLQQSTNKKPQAILHDDYELELEKEQQPFKKSVSEHSQDNNFEDHHHVSQFYPKPSEEQKDIKSNNQTAQKNSTSKNIKPSLEDEYGSEKRASENENEGSFEYDEEDYSQEDDKQ</sequence>
<feature type="region of interest" description="Disordered" evidence="1">
    <location>
        <begin position="673"/>
        <end position="818"/>
    </location>
</feature>
<keyword evidence="2" id="KW-0472">Membrane</keyword>
<evidence type="ECO:0000313" key="3">
    <source>
        <dbReference type="EMBL" id="CDW91591.1"/>
    </source>
</evidence>
<gene>
    <name evidence="3" type="primary">Contig7058.g7551</name>
    <name evidence="3" type="ORF">STYLEM_20748</name>
</gene>
<feature type="compositionally biased region" description="Polar residues" evidence="1">
    <location>
        <begin position="697"/>
        <end position="712"/>
    </location>
</feature>
<dbReference type="InParanoid" id="A0A078BBJ9"/>
<feature type="compositionally biased region" description="Basic and acidic residues" evidence="1">
    <location>
        <begin position="619"/>
        <end position="634"/>
    </location>
</feature>
<dbReference type="EMBL" id="CCKQ01019581">
    <property type="protein sequence ID" value="CDW91591.1"/>
    <property type="molecule type" value="Genomic_DNA"/>
</dbReference>
<feature type="compositionally biased region" description="Acidic residues" evidence="1">
    <location>
        <begin position="798"/>
        <end position="818"/>
    </location>
</feature>
<accession>A0A078BBJ9</accession>
<name>A0A078BBJ9_STYLE</name>
<organism evidence="3 4">
    <name type="scientific">Stylonychia lemnae</name>
    <name type="common">Ciliate</name>
    <dbReference type="NCBI Taxonomy" id="5949"/>
    <lineage>
        <taxon>Eukaryota</taxon>
        <taxon>Sar</taxon>
        <taxon>Alveolata</taxon>
        <taxon>Ciliophora</taxon>
        <taxon>Intramacronucleata</taxon>
        <taxon>Spirotrichea</taxon>
        <taxon>Stichotrichia</taxon>
        <taxon>Sporadotrichida</taxon>
        <taxon>Oxytrichidae</taxon>
        <taxon>Stylonychinae</taxon>
        <taxon>Stylonychia</taxon>
    </lineage>
</organism>
<evidence type="ECO:0008006" key="5">
    <source>
        <dbReference type="Google" id="ProtNLM"/>
    </source>
</evidence>
<protein>
    <recommendedName>
        <fullName evidence="5">Transmembrane protein</fullName>
    </recommendedName>
</protein>
<feature type="compositionally biased region" description="Polar residues" evidence="1">
    <location>
        <begin position="767"/>
        <end position="781"/>
    </location>
</feature>
<reference evidence="3 4" key="1">
    <citation type="submission" date="2014-06" db="EMBL/GenBank/DDBJ databases">
        <authorList>
            <person name="Swart Estienne"/>
        </authorList>
    </citation>
    <scope>NUCLEOTIDE SEQUENCE [LARGE SCALE GENOMIC DNA]</scope>
    <source>
        <strain evidence="3 4">130c</strain>
    </source>
</reference>
<feature type="compositionally biased region" description="Basic and acidic residues" evidence="1">
    <location>
        <begin position="717"/>
        <end position="750"/>
    </location>
</feature>
<evidence type="ECO:0000256" key="1">
    <source>
        <dbReference type="SAM" id="MobiDB-lite"/>
    </source>
</evidence>
<dbReference type="OrthoDB" id="10672518at2759"/>
<keyword evidence="2" id="KW-0812">Transmembrane</keyword>
<feature type="compositionally biased region" description="Acidic residues" evidence="1">
    <location>
        <begin position="635"/>
        <end position="645"/>
    </location>
</feature>
<keyword evidence="2" id="KW-1133">Transmembrane helix</keyword>
<evidence type="ECO:0000256" key="2">
    <source>
        <dbReference type="SAM" id="Phobius"/>
    </source>
</evidence>
<feature type="region of interest" description="Disordered" evidence="1">
    <location>
        <begin position="618"/>
        <end position="649"/>
    </location>
</feature>
<evidence type="ECO:0000313" key="4">
    <source>
        <dbReference type="Proteomes" id="UP000039865"/>
    </source>
</evidence>
<feature type="transmembrane region" description="Helical" evidence="2">
    <location>
        <begin position="510"/>
        <end position="533"/>
    </location>
</feature>
<feature type="compositionally biased region" description="Low complexity" evidence="1">
    <location>
        <begin position="673"/>
        <end position="691"/>
    </location>
</feature>
<keyword evidence="4" id="KW-1185">Reference proteome</keyword>
<dbReference type="AlphaFoldDB" id="A0A078BBJ9"/>
<proteinExistence type="predicted"/>
<dbReference type="Proteomes" id="UP000039865">
    <property type="component" value="Unassembled WGS sequence"/>
</dbReference>